<dbReference type="RefSeq" id="WP_041965491.1">
    <property type="nucleotide sequence ID" value="NZ_BASE01000039.1"/>
</dbReference>
<dbReference type="NCBIfam" id="TIGR02727">
    <property type="entry name" value="MTHFS_bact"/>
    <property type="match status" value="1"/>
</dbReference>
<dbReference type="GO" id="GO:0009396">
    <property type="term" value="P:folic acid-containing compound biosynthetic process"/>
    <property type="evidence" value="ECO:0007669"/>
    <property type="project" value="TreeGrafter"/>
</dbReference>
<dbReference type="InterPro" id="IPR037171">
    <property type="entry name" value="NagB/RpiA_transferase-like"/>
</dbReference>
<keyword evidence="6" id="KW-0436">Ligase</keyword>
<evidence type="ECO:0000256" key="4">
    <source>
        <dbReference type="PIRSR" id="PIRSR006806-1"/>
    </source>
</evidence>
<comment type="catalytic activity">
    <reaction evidence="5">
        <text>(6S)-5-formyl-5,6,7,8-tetrahydrofolate + ATP = (6R)-5,10-methenyltetrahydrofolate + ADP + phosphate</text>
        <dbReference type="Rhea" id="RHEA:10488"/>
        <dbReference type="ChEBI" id="CHEBI:30616"/>
        <dbReference type="ChEBI" id="CHEBI:43474"/>
        <dbReference type="ChEBI" id="CHEBI:57455"/>
        <dbReference type="ChEBI" id="CHEBI:57457"/>
        <dbReference type="ChEBI" id="CHEBI:456216"/>
        <dbReference type="EC" id="6.3.3.2"/>
    </reaction>
</comment>
<dbReference type="Pfam" id="PF01812">
    <property type="entry name" value="5-FTHF_cyc-lig"/>
    <property type="match status" value="1"/>
</dbReference>
<comment type="similarity">
    <text evidence="1 5">Belongs to the 5-formyltetrahydrofolate cyclo-ligase family.</text>
</comment>
<keyword evidence="3 4" id="KW-0067">ATP-binding</keyword>
<dbReference type="InterPro" id="IPR024185">
    <property type="entry name" value="FTHF_cligase-like_sf"/>
</dbReference>
<dbReference type="Proteomes" id="UP000031014">
    <property type="component" value="Unassembled WGS sequence"/>
</dbReference>
<evidence type="ECO:0000256" key="1">
    <source>
        <dbReference type="ARBA" id="ARBA00010638"/>
    </source>
</evidence>
<keyword evidence="5" id="KW-0460">Magnesium</keyword>
<dbReference type="SUPFAM" id="SSF100950">
    <property type="entry name" value="NagB/RpiA/CoA transferase-like"/>
    <property type="match status" value="1"/>
</dbReference>
<reference evidence="6 7" key="1">
    <citation type="submission" date="2013-06" db="EMBL/GenBank/DDBJ databases">
        <title>Whole genome shotgun sequence of Bacillus selenatarsenatis SF-1.</title>
        <authorList>
            <person name="Kuroda M."/>
            <person name="Sei K."/>
            <person name="Yamashita M."/>
            <person name="Ike M."/>
        </authorList>
    </citation>
    <scope>NUCLEOTIDE SEQUENCE [LARGE SCALE GENOMIC DNA]</scope>
    <source>
        <strain evidence="6 7">SF-1</strain>
    </source>
</reference>
<dbReference type="EMBL" id="BASE01000039">
    <property type="protein sequence ID" value="GAM13662.1"/>
    <property type="molecule type" value="Genomic_DNA"/>
</dbReference>
<keyword evidence="7" id="KW-1185">Reference proteome</keyword>
<evidence type="ECO:0000313" key="7">
    <source>
        <dbReference type="Proteomes" id="UP000031014"/>
    </source>
</evidence>
<keyword evidence="5" id="KW-0479">Metal-binding</keyword>
<dbReference type="GO" id="GO:0005524">
    <property type="term" value="F:ATP binding"/>
    <property type="evidence" value="ECO:0007669"/>
    <property type="project" value="UniProtKB-KW"/>
</dbReference>
<dbReference type="GO" id="GO:0030272">
    <property type="term" value="F:5-formyltetrahydrofolate cyclo-ligase activity"/>
    <property type="evidence" value="ECO:0007669"/>
    <property type="project" value="UniProtKB-EC"/>
</dbReference>
<dbReference type="InterPro" id="IPR002698">
    <property type="entry name" value="FTHF_cligase"/>
</dbReference>
<protein>
    <recommendedName>
        <fullName evidence="5">5-formyltetrahydrofolate cyclo-ligase</fullName>
        <ecNumber evidence="5">6.3.3.2</ecNumber>
    </recommendedName>
</protein>
<evidence type="ECO:0000256" key="5">
    <source>
        <dbReference type="RuleBase" id="RU361279"/>
    </source>
</evidence>
<name>A0A0A8X3Q1_MESS1</name>
<organism evidence="6 7">
    <name type="scientific">Mesobacillus selenatarsenatis (strain DSM 18680 / JCM 14380 / FERM P-15431 / SF-1)</name>
    <dbReference type="NCBI Taxonomy" id="1321606"/>
    <lineage>
        <taxon>Bacteria</taxon>
        <taxon>Bacillati</taxon>
        <taxon>Bacillota</taxon>
        <taxon>Bacilli</taxon>
        <taxon>Bacillales</taxon>
        <taxon>Bacillaceae</taxon>
        <taxon>Mesobacillus</taxon>
    </lineage>
</organism>
<comment type="caution">
    <text evidence="6">The sequence shown here is derived from an EMBL/GenBank/DDBJ whole genome shotgun (WGS) entry which is preliminary data.</text>
</comment>
<accession>A0A0A8X3Q1</accession>
<feature type="binding site" evidence="4">
    <location>
        <begin position="4"/>
        <end position="8"/>
    </location>
    <ligand>
        <name>ATP</name>
        <dbReference type="ChEBI" id="CHEBI:30616"/>
    </ligand>
</feature>
<dbReference type="EC" id="6.3.3.2" evidence="5"/>
<sequence>MDGKKNLRKSIKAKLSELSLPQYEDQSYKVAQQLFQNDEWMEASTVAITVSKAPEVDTFQIIRKGWEQGKRVVVPKCEPKTRRLDFRELKKFSELESVFYGLLEPIVSKTNTVSAGEIDLVVVPGLAFDKNGYRLGFGGGYYDRFLANYHGKTISLAFKDQIVSDIPIESHDIPVGKIITSEGVIVIGD</sequence>
<gene>
    <name evidence="6" type="ORF">SAMD00020551_1808</name>
</gene>
<feature type="binding site" evidence="4">
    <location>
        <begin position="134"/>
        <end position="142"/>
    </location>
    <ligand>
        <name>ATP</name>
        <dbReference type="ChEBI" id="CHEBI:30616"/>
    </ligand>
</feature>
<dbReference type="GO" id="GO:0035999">
    <property type="term" value="P:tetrahydrofolate interconversion"/>
    <property type="evidence" value="ECO:0007669"/>
    <property type="project" value="TreeGrafter"/>
</dbReference>
<dbReference type="PANTHER" id="PTHR23407:SF1">
    <property type="entry name" value="5-FORMYLTETRAHYDROFOLATE CYCLO-LIGASE"/>
    <property type="match status" value="1"/>
</dbReference>
<dbReference type="Gene3D" id="3.40.50.10420">
    <property type="entry name" value="NagB/RpiA/CoA transferase-like"/>
    <property type="match status" value="1"/>
</dbReference>
<dbReference type="PIRSF" id="PIRSF006806">
    <property type="entry name" value="FTHF_cligase"/>
    <property type="match status" value="1"/>
</dbReference>
<proteinExistence type="inferred from homology"/>
<dbReference type="AlphaFoldDB" id="A0A0A8X3Q1"/>
<dbReference type="STRING" id="1321606.SAMD00020551_1808"/>
<evidence type="ECO:0000256" key="2">
    <source>
        <dbReference type="ARBA" id="ARBA00022741"/>
    </source>
</evidence>
<feature type="binding site" evidence="4">
    <location>
        <position position="50"/>
    </location>
    <ligand>
        <name>substrate</name>
    </ligand>
</feature>
<dbReference type="PANTHER" id="PTHR23407">
    <property type="entry name" value="ATPASE INHIBITOR/5-FORMYLTETRAHYDROFOLATE CYCLO-LIGASE"/>
    <property type="match status" value="1"/>
</dbReference>
<comment type="cofactor">
    <cofactor evidence="5">
        <name>Mg(2+)</name>
        <dbReference type="ChEBI" id="CHEBI:18420"/>
    </cofactor>
</comment>
<evidence type="ECO:0000256" key="3">
    <source>
        <dbReference type="ARBA" id="ARBA00022840"/>
    </source>
</evidence>
<keyword evidence="2 4" id="KW-0547">Nucleotide-binding</keyword>
<feature type="binding site" evidence="4">
    <location>
        <position position="55"/>
    </location>
    <ligand>
        <name>substrate</name>
    </ligand>
</feature>
<dbReference type="OrthoDB" id="9801938at2"/>
<dbReference type="GO" id="GO:0046872">
    <property type="term" value="F:metal ion binding"/>
    <property type="evidence" value="ECO:0007669"/>
    <property type="project" value="UniProtKB-KW"/>
</dbReference>
<evidence type="ECO:0000313" key="6">
    <source>
        <dbReference type="EMBL" id="GAM13662.1"/>
    </source>
</evidence>